<gene>
    <name evidence="1" type="ORF">C8A05DRAFT_20510</name>
</gene>
<sequence length="287" mass="32060">PNSLQSLSLGGHIDDVVFNTVLDQHGQSLRRLSLYQDDADDDDGSGDGPPPPPPFVLTPVLVTRLAEACPNVELLELCMTRTRGDARECAVYRALAAVPRLRRLSLKLRYTIDISEDAQEEDSFTGDPEDLPRADLSRIFADAAFGATLARSIFDLISPGGSSGRLQYLRLELVHKVGRDYRFYTLAYDRRFADLLRWLGRPWICKRPRRGGAGTGTGTPADVEIRDADPGRTVAAGRVWQEVDEESRRWPGSGAERYIDAFGDVWPQTGAPRWWEHWTSRPLSPEV</sequence>
<proteinExistence type="predicted"/>
<protein>
    <submittedName>
        <fullName evidence="1">Uncharacterized protein</fullName>
    </submittedName>
</protein>
<feature type="non-terminal residue" evidence="1">
    <location>
        <position position="1"/>
    </location>
</feature>
<reference evidence="1" key="1">
    <citation type="journal article" date="2023" name="Mol. Phylogenet. Evol.">
        <title>Genome-scale phylogeny and comparative genomics of the fungal order Sordariales.</title>
        <authorList>
            <person name="Hensen N."/>
            <person name="Bonometti L."/>
            <person name="Westerberg I."/>
            <person name="Brannstrom I.O."/>
            <person name="Guillou S."/>
            <person name="Cros-Aarteil S."/>
            <person name="Calhoun S."/>
            <person name="Haridas S."/>
            <person name="Kuo A."/>
            <person name="Mondo S."/>
            <person name="Pangilinan J."/>
            <person name="Riley R."/>
            <person name="LaButti K."/>
            <person name="Andreopoulos B."/>
            <person name="Lipzen A."/>
            <person name="Chen C."/>
            <person name="Yan M."/>
            <person name="Daum C."/>
            <person name="Ng V."/>
            <person name="Clum A."/>
            <person name="Steindorff A."/>
            <person name="Ohm R.A."/>
            <person name="Martin F."/>
            <person name="Silar P."/>
            <person name="Natvig D.O."/>
            <person name="Lalanne C."/>
            <person name="Gautier V."/>
            <person name="Ament-Velasquez S.L."/>
            <person name="Kruys A."/>
            <person name="Hutchinson M.I."/>
            <person name="Powell A.J."/>
            <person name="Barry K."/>
            <person name="Miller A.N."/>
            <person name="Grigoriev I.V."/>
            <person name="Debuchy R."/>
            <person name="Gladieux P."/>
            <person name="Hiltunen Thoren M."/>
            <person name="Johannesson H."/>
        </authorList>
    </citation>
    <scope>NUCLEOTIDE SEQUENCE</scope>
    <source>
        <strain evidence="1">CBS 103.79</strain>
    </source>
</reference>
<accession>A0AAN6RMY4</accession>
<evidence type="ECO:0000313" key="2">
    <source>
        <dbReference type="Proteomes" id="UP001303889"/>
    </source>
</evidence>
<organism evidence="1 2">
    <name type="scientific">Staphylotrichum tortipilum</name>
    <dbReference type="NCBI Taxonomy" id="2831512"/>
    <lineage>
        <taxon>Eukaryota</taxon>
        <taxon>Fungi</taxon>
        <taxon>Dikarya</taxon>
        <taxon>Ascomycota</taxon>
        <taxon>Pezizomycotina</taxon>
        <taxon>Sordariomycetes</taxon>
        <taxon>Sordariomycetidae</taxon>
        <taxon>Sordariales</taxon>
        <taxon>Chaetomiaceae</taxon>
        <taxon>Staphylotrichum</taxon>
    </lineage>
</organism>
<dbReference type="AlphaFoldDB" id="A0AAN6RMY4"/>
<reference evidence="1" key="2">
    <citation type="submission" date="2023-05" db="EMBL/GenBank/DDBJ databases">
        <authorList>
            <consortium name="Lawrence Berkeley National Laboratory"/>
            <person name="Steindorff A."/>
            <person name="Hensen N."/>
            <person name="Bonometti L."/>
            <person name="Westerberg I."/>
            <person name="Brannstrom I.O."/>
            <person name="Guillou S."/>
            <person name="Cros-Aarteil S."/>
            <person name="Calhoun S."/>
            <person name="Haridas S."/>
            <person name="Kuo A."/>
            <person name="Mondo S."/>
            <person name="Pangilinan J."/>
            <person name="Riley R."/>
            <person name="Labutti K."/>
            <person name="Andreopoulos B."/>
            <person name="Lipzen A."/>
            <person name="Chen C."/>
            <person name="Yanf M."/>
            <person name="Daum C."/>
            <person name="Ng V."/>
            <person name="Clum A."/>
            <person name="Ohm R."/>
            <person name="Martin F."/>
            <person name="Silar P."/>
            <person name="Natvig D."/>
            <person name="Lalanne C."/>
            <person name="Gautier V."/>
            <person name="Ament-Velasquez S.L."/>
            <person name="Kruys A."/>
            <person name="Hutchinson M.I."/>
            <person name="Powell A.J."/>
            <person name="Barry K."/>
            <person name="Miller A.N."/>
            <person name="Grigoriev I.V."/>
            <person name="Debuchy R."/>
            <person name="Gladieux P."/>
            <person name="Thoren M.H."/>
            <person name="Johannesson H."/>
        </authorList>
    </citation>
    <scope>NUCLEOTIDE SEQUENCE</scope>
    <source>
        <strain evidence="1">CBS 103.79</strain>
    </source>
</reference>
<comment type="caution">
    <text evidence="1">The sequence shown here is derived from an EMBL/GenBank/DDBJ whole genome shotgun (WGS) entry which is preliminary data.</text>
</comment>
<dbReference type="EMBL" id="MU856568">
    <property type="protein sequence ID" value="KAK3896524.1"/>
    <property type="molecule type" value="Genomic_DNA"/>
</dbReference>
<dbReference type="Proteomes" id="UP001303889">
    <property type="component" value="Unassembled WGS sequence"/>
</dbReference>
<keyword evidence="2" id="KW-1185">Reference proteome</keyword>
<evidence type="ECO:0000313" key="1">
    <source>
        <dbReference type="EMBL" id="KAK3896524.1"/>
    </source>
</evidence>
<name>A0AAN6RMY4_9PEZI</name>